<dbReference type="RefSeq" id="WP_012606800.1">
    <property type="nucleotide sequence ID" value="NC_011761.1"/>
</dbReference>
<reference evidence="2 3" key="1">
    <citation type="journal article" date="2008" name="BMC Genomics">
        <title>Acidithiobacillus ferrooxidans metabolism: from genome sequence to industrial applications.</title>
        <authorList>
            <person name="Valdes J."/>
            <person name="Pedroso I."/>
            <person name="Quatrini R."/>
            <person name="Dodson R.J."/>
            <person name="Tettelin H."/>
            <person name="Blake R.II."/>
            <person name="Eisen J.A."/>
            <person name="Holmes D.S."/>
        </authorList>
    </citation>
    <scope>NUCLEOTIDE SEQUENCE [LARGE SCALE GENOMIC DNA]</scope>
    <source>
        <strain evidence="3">ATCC 23270 / DSM 14882 / CIP 104768 / NCIMB 8455</strain>
    </source>
</reference>
<dbReference type="EMBL" id="CP001219">
    <property type="protein sequence ID" value="ACK79977.1"/>
    <property type="molecule type" value="Genomic_DNA"/>
</dbReference>
<proteinExistence type="predicted"/>
<keyword evidence="1" id="KW-0472">Membrane</keyword>
<evidence type="ECO:0000313" key="3">
    <source>
        <dbReference type="Proteomes" id="UP000001362"/>
    </source>
</evidence>
<name>B7J838_ACIF2</name>
<accession>B7J838</accession>
<dbReference type="KEGG" id="afr:AFE_1090"/>
<dbReference type="STRING" id="243159.AFE_1090"/>
<keyword evidence="1" id="KW-0812">Transmembrane</keyword>
<dbReference type="AlphaFoldDB" id="B7J838"/>
<keyword evidence="1" id="KW-1133">Transmembrane helix</keyword>
<protein>
    <submittedName>
        <fullName evidence="2">Uncharacterized protein</fullName>
    </submittedName>
</protein>
<dbReference type="Proteomes" id="UP000001362">
    <property type="component" value="Chromosome"/>
</dbReference>
<evidence type="ECO:0000256" key="1">
    <source>
        <dbReference type="SAM" id="Phobius"/>
    </source>
</evidence>
<organism evidence="2 3">
    <name type="scientific">Acidithiobacillus ferrooxidans (strain ATCC 23270 / DSM 14882 / CIP 104768 / NCIMB 8455)</name>
    <name type="common">Ferrobacillus ferrooxidans (strain ATCC 23270)</name>
    <dbReference type="NCBI Taxonomy" id="243159"/>
    <lineage>
        <taxon>Bacteria</taxon>
        <taxon>Pseudomonadati</taxon>
        <taxon>Pseudomonadota</taxon>
        <taxon>Acidithiobacillia</taxon>
        <taxon>Acidithiobacillales</taxon>
        <taxon>Acidithiobacillaceae</taxon>
        <taxon>Acidithiobacillus</taxon>
    </lineage>
</organism>
<evidence type="ECO:0000313" key="2">
    <source>
        <dbReference type="EMBL" id="ACK79977.1"/>
    </source>
</evidence>
<dbReference type="HOGENOM" id="CLU_1615448_0_0_6"/>
<gene>
    <name evidence="2" type="ordered locus">AFE_1090</name>
</gene>
<feature type="transmembrane region" description="Helical" evidence="1">
    <location>
        <begin position="21"/>
        <end position="41"/>
    </location>
</feature>
<sequence length="164" mass="17008">MEETAESKDIKPEKKSFWERHSFTVMAVAGILVAGTVSFWFSGGHGKVPAAPSFTRSALQSRPKGTVLVLNAGAIMASAARYANAHPINAGQASQIGRVVGDTIEQAAHGYAQRGYVVLSRGILAAPPSANITGAVQKIVMAKLNALYGGQNGNASVTASGKRS</sequence>
<keyword evidence="3" id="KW-1185">Reference proteome</keyword>
<dbReference type="GeneID" id="65280385"/>
<dbReference type="PaxDb" id="243159-AFE_1090"/>
<dbReference type="eggNOG" id="ENOG50313GC">
    <property type="taxonomic scope" value="Bacteria"/>
</dbReference>